<accession>A0A9P6CPW8</accession>
<feature type="transmembrane region" description="Helical" evidence="11">
    <location>
        <begin position="29"/>
        <end position="54"/>
    </location>
</feature>
<feature type="transmembrane region" description="Helical" evidence="11">
    <location>
        <begin position="210"/>
        <end position="230"/>
    </location>
</feature>
<dbReference type="PANTHER" id="PTHR28097">
    <property type="entry name" value="PHEROMONE A FACTOR RECEPTOR"/>
    <property type="match status" value="1"/>
</dbReference>
<feature type="transmembrane region" description="Helical" evidence="11">
    <location>
        <begin position="109"/>
        <end position="130"/>
    </location>
</feature>
<evidence type="ECO:0000256" key="6">
    <source>
        <dbReference type="ARBA" id="ARBA00023040"/>
    </source>
</evidence>
<evidence type="ECO:0000256" key="10">
    <source>
        <dbReference type="SAM" id="MobiDB-lite"/>
    </source>
</evidence>
<evidence type="ECO:0000313" key="12">
    <source>
        <dbReference type="EMBL" id="KAF9468429.1"/>
    </source>
</evidence>
<dbReference type="GO" id="GO:0004932">
    <property type="term" value="F:mating-type factor pheromone receptor activity"/>
    <property type="evidence" value="ECO:0007669"/>
    <property type="project" value="InterPro"/>
</dbReference>
<feature type="transmembrane region" description="Helical" evidence="11">
    <location>
        <begin position="6"/>
        <end position="22"/>
    </location>
</feature>
<dbReference type="PRINTS" id="PR00899">
    <property type="entry name" value="GPCRSTE3"/>
</dbReference>
<evidence type="ECO:0000256" key="8">
    <source>
        <dbReference type="ARBA" id="ARBA00023170"/>
    </source>
</evidence>
<feature type="transmembrane region" description="Helical" evidence="11">
    <location>
        <begin position="66"/>
        <end position="89"/>
    </location>
</feature>
<keyword evidence="7 11" id="KW-0472">Membrane</keyword>
<comment type="subcellular location">
    <subcellularLocation>
        <location evidence="1">Membrane</location>
        <topology evidence="1">Multi-pass membrane protein</topology>
    </subcellularLocation>
</comment>
<gene>
    <name evidence="12" type="ORF">BDZ94DRAFT_786004</name>
</gene>
<evidence type="ECO:0000256" key="3">
    <source>
        <dbReference type="ARBA" id="ARBA00022507"/>
    </source>
</evidence>
<keyword evidence="4 11" id="KW-0812">Transmembrane</keyword>
<comment type="caution">
    <text evidence="12">The sequence shown here is derived from an EMBL/GenBank/DDBJ whole genome shotgun (WGS) entry which is preliminary data.</text>
</comment>
<evidence type="ECO:0000256" key="1">
    <source>
        <dbReference type="ARBA" id="ARBA00004141"/>
    </source>
</evidence>
<keyword evidence="9" id="KW-0807">Transducer</keyword>
<dbReference type="Proteomes" id="UP000807353">
    <property type="component" value="Unassembled WGS sequence"/>
</dbReference>
<evidence type="ECO:0000256" key="9">
    <source>
        <dbReference type="ARBA" id="ARBA00023224"/>
    </source>
</evidence>
<feature type="transmembrane region" description="Helical" evidence="11">
    <location>
        <begin position="150"/>
        <end position="176"/>
    </location>
</feature>
<dbReference type="InterPro" id="IPR001499">
    <property type="entry name" value="GPCR_STE3"/>
</dbReference>
<reference evidence="12" key="1">
    <citation type="submission" date="2020-11" db="EMBL/GenBank/DDBJ databases">
        <authorList>
            <consortium name="DOE Joint Genome Institute"/>
            <person name="Ahrendt S."/>
            <person name="Riley R."/>
            <person name="Andreopoulos W."/>
            <person name="Labutti K."/>
            <person name="Pangilinan J."/>
            <person name="Ruiz-Duenas F.J."/>
            <person name="Barrasa J.M."/>
            <person name="Sanchez-Garcia M."/>
            <person name="Camarero S."/>
            <person name="Miyauchi S."/>
            <person name="Serrano A."/>
            <person name="Linde D."/>
            <person name="Babiker R."/>
            <person name="Drula E."/>
            <person name="Ayuso-Fernandez I."/>
            <person name="Pacheco R."/>
            <person name="Padilla G."/>
            <person name="Ferreira P."/>
            <person name="Barriuso J."/>
            <person name="Kellner H."/>
            <person name="Castanera R."/>
            <person name="Alfaro M."/>
            <person name="Ramirez L."/>
            <person name="Pisabarro A.G."/>
            <person name="Kuo A."/>
            <person name="Tritt A."/>
            <person name="Lipzen A."/>
            <person name="He G."/>
            <person name="Yan M."/>
            <person name="Ng V."/>
            <person name="Cullen D."/>
            <person name="Martin F."/>
            <person name="Rosso M.-N."/>
            <person name="Henrissat B."/>
            <person name="Hibbett D."/>
            <person name="Martinez A.T."/>
            <person name="Grigoriev I.V."/>
        </authorList>
    </citation>
    <scope>NUCLEOTIDE SEQUENCE</scope>
    <source>
        <strain evidence="12">CBS 247.69</strain>
    </source>
</reference>
<keyword evidence="5 11" id="KW-1133">Transmembrane helix</keyword>
<evidence type="ECO:0000313" key="13">
    <source>
        <dbReference type="Proteomes" id="UP000807353"/>
    </source>
</evidence>
<name>A0A9P6CPW8_9AGAR</name>
<dbReference type="PANTHER" id="PTHR28097:SF1">
    <property type="entry name" value="PHEROMONE A FACTOR RECEPTOR"/>
    <property type="match status" value="1"/>
</dbReference>
<evidence type="ECO:0000256" key="4">
    <source>
        <dbReference type="ARBA" id="ARBA00022692"/>
    </source>
</evidence>
<protein>
    <submittedName>
        <fullName evidence="12">Pheromone A receptor-domain-containing protein</fullName>
    </submittedName>
</protein>
<feature type="region of interest" description="Disordered" evidence="10">
    <location>
        <begin position="402"/>
        <end position="451"/>
    </location>
</feature>
<keyword evidence="8 12" id="KW-0675">Receptor</keyword>
<feature type="region of interest" description="Disordered" evidence="10">
    <location>
        <begin position="466"/>
        <end position="544"/>
    </location>
</feature>
<dbReference type="AlphaFoldDB" id="A0A9P6CPW8"/>
<keyword evidence="6" id="KW-0297">G-protein coupled receptor</keyword>
<dbReference type="GO" id="GO:0005886">
    <property type="term" value="C:plasma membrane"/>
    <property type="evidence" value="ECO:0007669"/>
    <property type="project" value="TreeGrafter"/>
</dbReference>
<dbReference type="CDD" id="cd14966">
    <property type="entry name" value="7tmD_STE3"/>
    <property type="match status" value="1"/>
</dbReference>
<keyword evidence="13" id="KW-1185">Reference proteome</keyword>
<feature type="compositionally biased region" description="Low complexity" evidence="10">
    <location>
        <begin position="482"/>
        <end position="493"/>
    </location>
</feature>
<dbReference type="OrthoDB" id="2874149at2759"/>
<feature type="compositionally biased region" description="Polar residues" evidence="10">
    <location>
        <begin position="429"/>
        <end position="441"/>
    </location>
</feature>
<evidence type="ECO:0000256" key="5">
    <source>
        <dbReference type="ARBA" id="ARBA00022989"/>
    </source>
</evidence>
<dbReference type="GO" id="GO:0000750">
    <property type="term" value="P:pheromone-dependent signal transduction involved in conjugation with cellular fusion"/>
    <property type="evidence" value="ECO:0007669"/>
    <property type="project" value="TreeGrafter"/>
</dbReference>
<sequence length="571" mass="62569">MRPELPVISFVCAALLAVFLPVRRVRCNVANLAIVSWLVGCNIVHGINALVWAGNVDIHIPVWCDIVTKLLLGATVALPGACLCISRNLELVASTRMIFTDPRSRRNGVLFDLLFCYVLPILYMILHIIVQDHRFDLVEDFGCSASIHPSTIGLIIMWLPPMIICSASFILSGLAVHNSFRLASARFTTHLESRSNLTSSLFVRRIATSFFTTGALFIVTLFSVFTISGFKPWTSWVSVHSQITVISIVQIRPDVRSIQLVWWGVPVVSLVYIILSFTIGEELRDSAKWIHKVLTTKPKPKVEEEMLPTHSAKSVPDMISRPSSLIMSTPRPKPQALDLKSGWDDTLDPKKPKLWSLGRKSPNSFRSTNSPSPSPTSTAEDDAFMVSTLDYVVSPTAKSLGIGTPTALLSPPPVYSSPRKPVYEKQPISIPSPTNAHSTHSTPPPRNVPDDVQSVISSVFDAAWPHPPVSTPSSLSRHTGRSRSSSPVSLEPSFGCPLYPSITPPHRQSRPFQGSSVSSLPEAPASPSPQPKKGLPKRPSVSSLRRTLSGEKFSVYAPGEVIYMTVVKEIV</sequence>
<feature type="compositionally biased region" description="Basic and acidic residues" evidence="10">
    <location>
        <begin position="341"/>
        <end position="351"/>
    </location>
</feature>
<evidence type="ECO:0000256" key="7">
    <source>
        <dbReference type="ARBA" id="ARBA00023136"/>
    </source>
</evidence>
<proteinExistence type="inferred from homology"/>
<dbReference type="EMBL" id="MU150233">
    <property type="protein sequence ID" value="KAF9468429.1"/>
    <property type="molecule type" value="Genomic_DNA"/>
</dbReference>
<feature type="region of interest" description="Disordered" evidence="10">
    <location>
        <begin position="323"/>
        <end position="380"/>
    </location>
</feature>
<evidence type="ECO:0000256" key="2">
    <source>
        <dbReference type="ARBA" id="ARBA00011085"/>
    </source>
</evidence>
<dbReference type="Pfam" id="PF02076">
    <property type="entry name" value="STE3"/>
    <property type="match status" value="1"/>
</dbReference>
<feature type="transmembrane region" description="Helical" evidence="11">
    <location>
        <begin position="260"/>
        <end position="279"/>
    </location>
</feature>
<evidence type="ECO:0000256" key="11">
    <source>
        <dbReference type="SAM" id="Phobius"/>
    </source>
</evidence>
<feature type="compositionally biased region" description="Low complexity" evidence="10">
    <location>
        <begin position="361"/>
        <end position="378"/>
    </location>
</feature>
<keyword evidence="3" id="KW-0589">Pheromone response</keyword>
<organism evidence="12 13">
    <name type="scientific">Collybia nuda</name>
    <dbReference type="NCBI Taxonomy" id="64659"/>
    <lineage>
        <taxon>Eukaryota</taxon>
        <taxon>Fungi</taxon>
        <taxon>Dikarya</taxon>
        <taxon>Basidiomycota</taxon>
        <taxon>Agaricomycotina</taxon>
        <taxon>Agaricomycetes</taxon>
        <taxon>Agaricomycetidae</taxon>
        <taxon>Agaricales</taxon>
        <taxon>Tricholomatineae</taxon>
        <taxon>Clitocybaceae</taxon>
        <taxon>Collybia</taxon>
    </lineage>
</organism>
<comment type="similarity">
    <text evidence="2">Belongs to the G-protein coupled receptor 4 family.</text>
</comment>